<dbReference type="CDD" id="cd00609">
    <property type="entry name" value="AAT_like"/>
    <property type="match status" value="1"/>
</dbReference>
<keyword evidence="2" id="KW-0663">Pyridoxal phosphate</keyword>
<evidence type="ECO:0000256" key="5">
    <source>
        <dbReference type="ARBA" id="ARBA00023163"/>
    </source>
</evidence>
<dbReference type="SMART" id="SM00345">
    <property type="entry name" value="HTH_GNTR"/>
    <property type="match status" value="1"/>
</dbReference>
<dbReference type="InterPro" id="IPR015424">
    <property type="entry name" value="PyrdxlP-dep_Trfase"/>
</dbReference>
<evidence type="ECO:0000256" key="4">
    <source>
        <dbReference type="ARBA" id="ARBA00023125"/>
    </source>
</evidence>
<dbReference type="GO" id="GO:0003700">
    <property type="term" value="F:DNA-binding transcription factor activity"/>
    <property type="evidence" value="ECO:0007669"/>
    <property type="project" value="InterPro"/>
</dbReference>
<dbReference type="PRINTS" id="PR00035">
    <property type="entry name" value="HTHGNTR"/>
</dbReference>
<evidence type="ECO:0000256" key="3">
    <source>
        <dbReference type="ARBA" id="ARBA00023015"/>
    </source>
</evidence>
<keyword evidence="7" id="KW-0032">Aminotransferase</keyword>
<gene>
    <name evidence="7" type="ORF">F1599_20320</name>
</gene>
<keyword evidence="4" id="KW-0238">DNA-binding</keyword>
<dbReference type="GO" id="GO:0008483">
    <property type="term" value="F:transaminase activity"/>
    <property type="evidence" value="ECO:0007669"/>
    <property type="project" value="UniProtKB-KW"/>
</dbReference>
<evidence type="ECO:0000256" key="1">
    <source>
        <dbReference type="ARBA" id="ARBA00005384"/>
    </source>
</evidence>
<dbReference type="PANTHER" id="PTHR46577:SF1">
    <property type="entry name" value="HTH-TYPE TRANSCRIPTIONAL REGULATORY PROTEIN GABR"/>
    <property type="match status" value="1"/>
</dbReference>
<keyword evidence="5" id="KW-0804">Transcription</keyword>
<dbReference type="RefSeq" id="WP_150084250.1">
    <property type="nucleotide sequence ID" value="NZ_VWRN01000053.1"/>
</dbReference>
<dbReference type="Gene3D" id="1.10.10.10">
    <property type="entry name" value="Winged helix-like DNA-binding domain superfamily/Winged helix DNA-binding domain"/>
    <property type="match status" value="1"/>
</dbReference>
<evidence type="ECO:0000256" key="2">
    <source>
        <dbReference type="ARBA" id="ARBA00022898"/>
    </source>
</evidence>
<dbReference type="GO" id="GO:0030170">
    <property type="term" value="F:pyridoxal phosphate binding"/>
    <property type="evidence" value="ECO:0007669"/>
    <property type="project" value="InterPro"/>
</dbReference>
<dbReference type="Pfam" id="PF00155">
    <property type="entry name" value="Aminotran_1_2"/>
    <property type="match status" value="1"/>
</dbReference>
<feature type="domain" description="HTH gntR-type" evidence="6">
    <location>
        <begin position="22"/>
        <end position="90"/>
    </location>
</feature>
<name>A0A5M8A5L9_9BURK</name>
<comment type="caution">
    <text evidence="7">The sequence shown here is derived from an EMBL/GenBank/DDBJ whole genome shotgun (WGS) entry which is preliminary data.</text>
</comment>
<dbReference type="SUPFAM" id="SSF53383">
    <property type="entry name" value="PLP-dependent transferases"/>
    <property type="match status" value="1"/>
</dbReference>
<dbReference type="GO" id="GO:0003677">
    <property type="term" value="F:DNA binding"/>
    <property type="evidence" value="ECO:0007669"/>
    <property type="project" value="UniProtKB-KW"/>
</dbReference>
<proteinExistence type="inferred from homology"/>
<protein>
    <submittedName>
        <fullName evidence="7">PLP-dependent aminotransferase family protein</fullName>
    </submittedName>
</protein>
<evidence type="ECO:0000313" key="8">
    <source>
        <dbReference type="Proteomes" id="UP000324324"/>
    </source>
</evidence>
<dbReference type="Gene3D" id="3.40.640.10">
    <property type="entry name" value="Type I PLP-dependent aspartate aminotransferase-like (Major domain)"/>
    <property type="match status" value="1"/>
</dbReference>
<dbReference type="AlphaFoldDB" id="A0A5M8A5L9"/>
<dbReference type="Pfam" id="PF00392">
    <property type="entry name" value="GntR"/>
    <property type="match status" value="1"/>
</dbReference>
<sequence length="507" mass="55609">MFKHAQLESVKAWLGDPAHGALPLHARVQRAIRQLILDGALDVGRPLPASRALAKSLGVSRDTVESAYGQLHAEGFIERRVGSGSFVSEQARWLPGRGRPRRTSVDRKAPLRLSRRGDAMLQGGGVRDFLMSRPFAPGVPETRSFPLPTWERLQRQVLKEYGTLALLHSPPQGMEPLRRAIAAYVNLERGAQATPERVLVLTSSQQAMTLCATVLLDAGERIFIEDPVYHGARKAFDAAGLDCVPVPMDDQGMQIAHLLAKAQTPCNAARAVFLTPSHQFPTGATLALDRRLAVIEWARQHQAWIIEDDYDSEFHYEGKPTACVQGLDPHGRTIYIGTFTKSLFPGLRIGYMVLPEALVSAMTVARTLLDGHSAPIPQLTLARFIEGGHFGAHVRTMRAVYAERRDVLAQLVRQHLADFVEPRVPAGGMQMPCVFIRDIPEREAVESARRVGIDLLGLTALHASRSHASGRDGAGFLMGFAAHAPHELEIAVKKLASVLRALCRRSS</sequence>
<dbReference type="EMBL" id="VWRN01000053">
    <property type="protein sequence ID" value="KAA6119038.1"/>
    <property type="molecule type" value="Genomic_DNA"/>
</dbReference>
<dbReference type="InterPro" id="IPR051446">
    <property type="entry name" value="HTH_trans_reg/aminotransferase"/>
</dbReference>
<dbReference type="Proteomes" id="UP000324324">
    <property type="component" value="Unassembled WGS sequence"/>
</dbReference>
<evidence type="ECO:0000313" key="7">
    <source>
        <dbReference type="EMBL" id="KAA6119038.1"/>
    </source>
</evidence>
<dbReference type="PROSITE" id="PS50949">
    <property type="entry name" value="HTH_GNTR"/>
    <property type="match status" value="1"/>
</dbReference>
<dbReference type="InterPro" id="IPR036390">
    <property type="entry name" value="WH_DNA-bd_sf"/>
</dbReference>
<dbReference type="InterPro" id="IPR004839">
    <property type="entry name" value="Aminotransferase_I/II_large"/>
</dbReference>
<keyword evidence="3" id="KW-0805">Transcription regulation</keyword>
<organism evidence="7 8">
    <name type="scientific">Cupriavidus cauae</name>
    <dbReference type="NCBI Taxonomy" id="2608999"/>
    <lineage>
        <taxon>Bacteria</taxon>
        <taxon>Pseudomonadati</taxon>
        <taxon>Pseudomonadota</taxon>
        <taxon>Betaproteobacteria</taxon>
        <taxon>Burkholderiales</taxon>
        <taxon>Burkholderiaceae</taxon>
        <taxon>Cupriavidus</taxon>
    </lineage>
</organism>
<dbReference type="InterPro" id="IPR015421">
    <property type="entry name" value="PyrdxlP-dep_Trfase_major"/>
</dbReference>
<keyword evidence="8" id="KW-1185">Reference proteome</keyword>
<dbReference type="InterPro" id="IPR000524">
    <property type="entry name" value="Tscrpt_reg_HTH_GntR"/>
</dbReference>
<comment type="similarity">
    <text evidence="1">In the C-terminal section; belongs to the class-I pyridoxal-phosphate-dependent aminotransferase family.</text>
</comment>
<dbReference type="InterPro" id="IPR036388">
    <property type="entry name" value="WH-like_DNA-bd_sf"/>
</dbReference>
<dbReference type="PANTHER" id="PTHR46577">
    <property type="entry name" value="HTH-TYPE TRANSCRIPTIONAL REGULATORY PROTEIN GABR"/>
    <property type="match status" value="1"/>
</dbReference>
<reference evidence="7 8" key="1">
    <citation type="submission" date="2019-09" db="EMBL/GenBank/DDBJ databases">
        <title>Isolation of a novel species in the genus Cupriavidus from patients with sepsis using whole genome sequencing.</title>
        <authorList>
            <person name="Kweon O.J."/>
            <person name="Lee M.-K."/>
        </authorList>
    </citation>
    <scope>NUCLEOTIDE SEQUENCE [LARGE SCALE GENOMIC DNA]</scope>
    <source>
        <strain evidence="7 8">MKL-01</strain>
    </source>
</reference>
<dbReference type="CDD" id="cd07377">
    <property type="entry name" value="WHTH_GntR"/>
    <property type="match status" value="1"/>
</dbReference>
<keyword evidence="7" id="KW-0808">Transferase</keyword>
<dbReference type="SUPFAM" id="SSF46785">
    <property type="entry name" value="Winged helix' DNA-binding domain"/>
    <property type="match status" value="1"/>
</dbReference>
<accession>A0A5M8A5L9</accession>
<evidence type="ECO:0000259" key="6">
    <source>
        <dbReference type="PROSITE" id="PS50949"/>
    </source>
</evidence>